<name>A0A6A6Q113_9PEZI</name>
<dbReference type="Gene3D" id="3.30.40.10">
    <property type="entry name" value="Zinc/RING finger domain, C3HC4 (zinc finger)"/>
    <property type="match status" value="1"/>
</dbReference>
<protein>
    <recommendedName>
        <fullName evidence="2">BAH domain-containing protein</fullName>
    </recommendedName>
</protein>
<sequence>MARKQANGRKSAVPVTSSDLNSAIKPAPQPAELSERDRLALKSWLDTNDKPFTIQVASKSLKRKRDADMQLQTDLFEDRLNLKYQVRPRDKWECLRRYKKFTVGSESIATGQCILVKHDESDDAKIDVAAQWKAKVLEVRALDSEHVYIRLAWLNRPEDLDGGRQPYHGRNELIPTNEMDIIDAMTVNGSLKVEHWNEEDDDDAPIDDDIYFWRQTYDSATTRKFSKIRNICIDNKPQNPDEMILQCGNPECRKWMHVKCIAETAVHKAAAAPADDANESVARKARPKNEGITAKSVVSSKMENEGFTAEVLIKSLPNGEGQTPAAETSEIVITTPDGQNYSAAVNCLLCGKEVD</sequence>
<dbReference type="PROSITE" id="PS51038">
    <property type="entry name" value="BAH"/>
    <property type="match status" value="1"/>
</dbReference>
<dbReference type="Pfam" id="PF01426">
    <property type="entry name" value="BAH"/>
    <property type="match status" value="1"/>
</dbReference>
<gene>
    <name evidence="3" type="ORF">BDY17DRAFT_101887</name>
</gene>
<dbReference type="CDD" id="cd04370">
    <property type="entry name" value="BAH"/>
    <property type="match status" value="1"/>
</dbReference>
<dbReference type="InterPro" id="IPR011011">
    <property type="entry name" value="Znf_FYVE_PHD"/>
</dbReference>
<dbReference type="InterPro" id="IPR043151">
    <property type="entry name" value="BAH_sf"/>
</dbReference>
<dbReference type="SUPFAM" id="SSF57903">
    <property type="entry name" value="FYVE/PHD zinc finger"/>
    <property type="match status" value="1"/>
</dbReference>
<dbReference type="Gene3D" id="2.30.30.490">
    <property type="match status" value="1"/>
</dbReference>
<keyword evidence="4" id="KW-1185">Reference proteome</keyword>
<evidence type="ECO:0000256" key="1">
    <source>
        <dbReference type="SAM" id="MobiDB-lite"/>
    </source>
</evidence>
<evidence type="ECO:0000259" key="2">
    <source>
        <dbReference type="PROSITE" id="PS51038"/>
    </source>
</evidence>
<dbReference type="InterPro" id="IPR001025">
    <property type="entry name" value="BAH_dom"/>
</dbReference>
<evidence type="ECO:0000313" key="4">
    <source>
        <dbReference type="Proteomes" id="UP000799767"/>
    </source>
</evidence>
<reference evidence="3" key="1">
    <citation type="journal article" date="2020" name="Stud. Mycol.">
        <title>101 Dothideomycetes genomes: a test case for predicting lifestyles and emergence of pathogens.</title>
        <authorList>
            <person name="Haridas S."/>
            <person name="Albert R."/>
            <person name="Binder M."/>
            <person name="Bloem J."/>
            <person name="Labutti K."/>
            <person name="Salamov A."/>
            <person name="Andreopoulos B."/>
            <person name="Baker S."/>
            <person name="Barry K."/>
            <person name="Bills G."/>
            <person name="Bluhm B."/>
            <person name="Cannon C."/>
            <person name="Castanera R."/>
            <person name="Culley D."/>
            <person name="Daum C."/>
            <person name="Ezra D."/>
            <person name="Gonzalez J."/>
            <person name="Henrissat B."/>
            <person name="Kuo A."/>
            <person name="Liang C."/>
            <person name="Lipzen A."/>
            <person name="Lutzoni F."/>
            <person name="Magnuson J."/>
            <person name="Mondo S."/>
            <person name="Nolan M."/>
            <person name="Ohm R."/>
            <person name="Pangilinan J."/>
            <person name="Park H.-J."/>
            <person name="Ramirez L."/>
            <person name="Alfaro M."/>
            <person name="Sun H."/>
            <person name="Tritt A."/>
            <person name="Yoshinaga Y."/>
            <person name="Zwiers L.-H."/>
            <person name="Turgeon B."/>
            <person name="Goodwin S."/>
            <person name="Spatafora J."/>
            <person name="Crous P."/>
            <person name="Grigoriev I."/>
        </authorList>
    </citation>
    <scope>NUCLEOTIDE SEQUENCE</scope>
    <source>
        <strain evidence="3">CBS 113389</strain>
    </source>
</reference>
<organism evidence="3 4">
    <name type="scientific">Neohortaea acidophila</name>
    <dbReference type="NCBI Taxonomy" id="245834"/>
    <lineage>
        <taxon>Eukaryota</taxon>
        <taxon>Fungi</taxon>
        <taxon>Dikarya</taxon>
        <taxon>Ascomycota</taxon>
        <taxon>Pezizomycotina</taxon>
        <taxon>Dothideomycetes</taxon>
        <taxon>Dothideomycetidae</taxon>
        <taxon>Mycosphaerellales</taxon>
        <taxon>Teratosphaeriaceae</taxon>
        <taxon>Neohortaea</taxon>
    </lineage>
</organism>
<dbReference type="GeneID" id="54470125"/>
<dbReference type="OrthoDB" id="10259622at2759"/>
<dbReference type="Proteomes" id="UP000799767">
    <property type="component" value="Unassembled WGS sequence"/>
</dbReference>
<feature type="region of interest" description="Disordered" evidence="1">
    <location>
        <begin position="1"/>
        <end position="35"/>
    </location>
</feature>
<dbReference type="PANTHER" id="PTHR46364">
    <property type="entry name" value="OS08G0421900 PROTEIN"/>
    <property type="match status" value="1"/>
</dbReference>
<proteinExistence type="predicted"/>
<dbReference type="EMBL" id="MU001633">
    <property type="protein sequence ID" value="KAF2485373.1"/>
    <property type="molecule type" value="Genomic_DNA"/>
</dbReference>
<dbReference type="GO" id="GO:0003682">
    <property type="term" value="F:chromatin binding"/>
    <property type="evidence" value="ECO:0007669"/>
    <property type="project" value="InterPro"/>
</dbReference>
<dbReference type="RefSeq" id="XP_033591942.1">
    <property type="nucleotide sequence ID" value="XM_033729123.1"/>
</dbReference>
<dbReference type="AlphaFoldDB" id="A0A6A6Q113"/>
<feature type="domain" description="BAH" evidence="2">
    <location>
        <begin position="106"/>
        <end position="228"/>
    </location>
</feature>
<accession>A0A6A6Q113</accession>
<evidence type="ECO:0000313" key="3">
    <source>
        <dbReference type="EMBL" id="KAF2485373.1"/>
    </source>
</evidence>
<dbReference type="InterPro" id="IPR013083">
    <property type="entry name" value="Znf_RING/FYVE/PHD"/>
</dbReference>
<dbReference type="SMART" id="SM00439">
    <property type="entry name" value="BAH"/>
    <property type="match status" value="1"/>
</dbReference>